<name>A0A0W0TQ64_9GAMM</name>
<comment type="cofactor">
    <cofactor evidence="1 9 11">
        <name>FMN</name>
        <dbReference type="ChEBI" id="CHEBI:58210"/>
    </cofactor>
</comment>
<evidence type="ECO:0000256" key="4">
    <source>
        <dbReference type="ARBA" id="ARBA00022643"/>
    </source>
</evidence>
<keyword evidence="3 9" id="KW-0285">Flavoprotein</keyword>
<feature type="binding site" evidence="11">
    <location>
        <position position="141"/>
    </location>
    <ligand>
        <name>FMN</name>
        <dbReference type="ChEBI" id="CHEBI:58210"/>
    </ligand>
</feature>
<dbReference type="EMBL" id="LNYC01000070">
    <property type="protein sequence ID" value="KTC97429.1"/>
    <property type="molecule type" value="Genomic_DNA"/>
</dbReference>
<dbReference type="Gene3D" id="3.20.20.70">
    <property type="entry name" value="Aldolase class I"/>
    <property type="match status" value="1"/>
</dbReference>
<dbReference type="InterPro" id="IPR035587">
    <property type="entry name" value="DUS-like_FMN-bd"/>
</dbReference>
<evidence type="ECO:0000259" key="12">
    <source>
        <dbReference type="Pfam" id="PF01207"/>
    </source>
</evidence>
<dbReference type="PROSITE" id="PS01136">
    <property type="entry name" value="UPF0034"/>
    <property type="match status" value="1"/>
</dbReference>
<feature type="binding site" evidence="11">
    <location>
        <position position="40"/>
    </location>
    <ligand>
        <name>FMN</name>
        <dbReference type="ChEBI" id="CHEBI:58210"/>
    </ligand>
</feature>
<dbReference type="GO" id="GO:0050660">
    <property type="term" value="F:flavin adenine dinucleotide binding"/>
    <property type="evidence" value="ECO:0007669"/>
    <property type="project" value="InterPro"/>
</dbReference>
<keyword evidence="6" id="KW-0521">NADP</keyword>
<evidence type="ECO:0000256" key="3">
    <source>
        <dbReference type="ARBA" id="ARBA00022630"/>
    </source>
</evidence>
<dbReference type="EC" id="1.3.1.-" evidence="9"/>
<feature type="binding site" evidence="11">
    <location>
        <begin position="203"/>
        <end position="204"/>
    </location>
    <ligand>
        <name>FMN</name>
        <dbReference type="ChEBI" id="CHEBI:58210"/>
    </ligand>
</feature>
<dbReference type="STRING" id="45065.Lgee_1750"/>
<feature type="domain" description="DUS-like FMN-binding" evidence="12">
    <location>
        <begin position="3"/>
        <end position="278"/>
    </location>
</feature>
<evidence type="ECO:0000256" key="5">
    <source>
        <dbReference type="ARBA" id="ARBA00022694"/>
    </source>
</evidence>
<comment type="similarity">
    <text evidence="9">Belongs to the dus family.</text>
</comment>
<accession>A0A0W0TQ64</accession>
<protein>
    <recommendedName>
        <fullName evidence="9">tRNA-dihydrouridine synthase</fullName>
        <ecNumber evidence="9">1.3.1.-</ecNumber>
    </recommendedName>
</protein>
<keyword evidence="7" id="KW-0694">RNA-binding</keyword>
<dbReference type="GO" id="GO:0000049">
    <property type="term" value="F:tRNA binding"/>
    <property type="evidence" value="ECO:0007669"/>
    <property type="project" value="UniProtKB-KW"/>
</dbReference>
<evidence type="ECO:0000256" key="1">
    <source>
        <dbReference type="ARBA" id="ARBA00001917"/>
    </source>
</evidence>
<comment type="caution">
    <text evidence="13">The sequence shown here is derived from an EMBL/GenBank/DDBJ whole genome shotgun (WGS) entry which is preliminary data.</text>
</comment>
<feature type="binding site" evidence="11">
    <location>
        <position position="109"/>
    </location>
    <ligand>
        <name>FMN</name>
        <dbReference type="ChEBI" id="CHEBI:58210"/>
    </ligand>
</feature>
<dbReference type="InterPro" id="IPR018517">
    <property type="entry name" value="tRNA_hU_synthase_CS"/>
</dbReference>
<dbReference type="SUPFAM" id="SSF51395">
    <property type="entry name" value="FMN-linked oxidoreductases"/>
    <property type="match status" value="1"/>
</dbReference>
<evidence type="ECO:0000256" key="6">
    <source>
        <dbReference type="ARBA" id="ARBA00022857"/>
    </source>
</evidence>
<keyword evidence="2" id="KW-0820">tRNA-binding</keyword>
<comment type="function">
    <text evidence="9">Catalyzes the synthesis of 5,6-dihydrouridine (D), a modified base found in the D-loop of most tRNAs, via the reduction of the C5-C6 double bond in target uridines.</text>
</comment>
<organism evidence="13 14">
    <name type="scientific">Legionella geestiana</name>
    <dbReference type="NCBI Taxonomy" id="45065"/>
    <lineage>
        <taxon>Bacteria</taxon>
        <taxon>Pseudomonadati</taxon>
        <taxon>Pseudomonadota</taxon>
        <taxon>Gammaproteobacteria</taxon>
        <taxon>Legionellales</taxon>
        <taxon>Legionellaceae</taxon>
        <taxon>Legionella</taxon>
    </lineage>
</organism>
<feature type="active site" description="Proton donor" evidence="10">
    <location>
        <position position="70"/>
    </location>
</feature>
<dbReference type="AlphaFoldDB" id="A0A0W0TQ64"/>
<dbReference type="NCBIfam" id="NF008774">
    <property type="entry name" value="PRK11815.1"/>
    <property type="match status" value="1"/>
</dbReference>
<evidence type="ECO:0000256" key="2">
    <source>
        <dbReference type="ARBA" id="ARBA00022555"/>
    </source>
</evidence>
<evidence type="ECO:0000313" key="13">
    <source>
        <dbReference type="EMBL" id="KTC97429.1"/>
    </source>
</evidence>
<evidence type="ECO:0000256" key="8">
    <source>
        <dbReference type="ARBA" id="ARBA00023002"/>
    </source>
</evidence>
<dbReference type="InterPro" id="IPR013785">
    <property type="entry name" value="Aldolase_TIM"/>
</dbReference>
<dbReference type="InterPro" id="IPR001269">
    <property type="entry name" value="DUS_fam"/>
</dbReference>
<evidence type="ECO:0000313" key="14">
    <source>
        <dbReference type="Proteomes" id="UP000054785"/>
    </source>
</evidence>
<dbReference type="Pfam" id="PF01207">
    <property type="entry name" value="Dus"/>
    <property type="match status" value="1"/>
</dbReference>
<keyword evidence="14" id="KW-1185">Reference proteome</keyword>
<evidence type="ECO:0000256" key="11">
    <source>
        <dbReference type="PIRSR" id="PIRSR006621-2"/>
    </source>
</evidence>
<dbReference type="PANTHER" id="PTHR42907:SF1">
    <property type="entry name" value="FMN-LINKED OXIDOREDUCTASES SUPERFAMILY PROTEIN"/>
    <property type="match status" value="1"/>
</dbReference>
<evidence type="ECO:0000256" key="10">
    <source>
        <dbReference type="PIRSR" id="PIRSR006621-1"/>
    </source>
</evidence>
<gene>
    <name evidence="13" type="primary">yjbN</name>
    <name evidence="13" type="ORF">Lgee_1750</name>
</gene>
<dbReference type="PATRIC" id="fig|45065.4.peg.1901"/>
<evidence type="ECO:0000256" key="7">
    <source>
        <dbReference type="ARBA" id="ARBA00022884"/>
    </source>
</evidence>
<keyword evidence="11" id="KW-0547">Nucleotide-binding</keyword>
<dbReference type="PANTHER" id="PTHR42907">
    <property type="entry name" value="FMN-LINKED OXIDOREDUCTASES SUPERFAMILY PROTEIN"/>
    <property type="match status" value="1"/>
</dbReference>
<sequence length="300" mass="32847">MRLLSPSALLYTEMQTVGAIFHNPARALARHPDERPVALQLGGSDPEKLARAAKLGEAAGFDEINLNLGCPSDKVQAGQFGACLMRDKGRVSECIRAMADAVSIPVTAKTRIGIDEDDSYAFFQDFVGMLVDSGIKKLIVHARKAWLHGLNPKQNRTIPPLHPDYAWRIRAEIAPVPVVINGNITTVDSTREHLEHVDGVMVGRLVCQHPWGLALLHQSLHPEWHMPTRTAVADAYITYLLTSPLATDVPRGVLVKPIMNLAHGLPGAKRWKEAIMELRGGDFAEGLYAALRVMEVLEGA</sequence>
<proteinExistence type="inferred from homology"/>
<dbReference type="CDD" id="cd02801">
    <property type="entry name" value="DUS_like_FMN"/>
    <property type="match status" value="1"/>
</dbReference>
<keyword evidence="8 9" id="KW-0560">Oxidoreductase</keyword>
<evidence type="ECO:0000256" key="9">
    <source>
        <dbReference type="PIRNR" id="PIRNR006621"/>
    </source>
</evidence>
<dbReference type="PIRSF" id="PIRSF006621">
    <property type="entry name" value="Dus"/>
    <property type="match status" value="1"/>
</dbReference>
<dbReference type="Proteomes" id="UP000054785">
    <property type="component" value="Unassembled WGS sequence"/>
</dbReference>
<keyword evidence="4 9" id="KW-0288">FMN</keyword>
<keyword evidence="5 9" id="KW-0819">tRNA processing</keyword>
<dbReference type="Gene3D" id="1.20.120.1460">
    <property type="match status" value="1"/>
</dbReference>
<reference evidence="13 14" key="1">
    <citation type="submission" date="2015-11" db="EMBL/GenBank/DDBJ databases">
        <title>Genomic analysis of 38 Legionella species identifies large and diverse effector repertoires.</title>
        <authorList>
            <person name="Burstein D."/>
            <person name="Amaro F."/>
            <person name="Zusman T."/>
            <person name="Lifshitz Z."/>
            <person name="Cohen O."/>
            <person name="Gilbert J.A."/>
            <person name="Pupko T."/>
            <person name="Shuman H.A."/>
            <person name="Segal G."/>
        </authorList>
    </citation>
    <scope>NUCLEOTIDE SEQUENCE [LARGE SCALE GENOMIC DNA]</scope>
    <source>
        <strain evidence="13 14">ATCC 49504</strain>
    </source>
</reference>
<dbReference type="GO" id="GO:0017150">
    <property type="term" value="F:tRNA dihydrouridine synthase activity"/>
    <property type="evidence" value="ECO:0007669"/>
    <property type="project" value="InterPro"/>
</dbReference>
<dbReference type="InterPro" id="IPR004653">
    <property type="entry name" value="DusA"/>
</dbReference>